<dbReference type="Pfam" id="PF01520">
    <property type="entry name" value="Amidase_3"/>
    <property type="match status" value="1"/>
</dbReference>
<dbReference type="Pfam" id="PF01471">
    <property type="entry name" value="PG_binding_1"/>
    <property type="match status" value="1"/>
</dbReference>
<accession>A0ABS7KW13</accession>
<dbReference type="SUPFAM" id="SSF47090">
    <property type="entry name" value="PGBD-like"/>
    <property type="match status" value="1"/>
</dbReference>
<dbReference type="SMART" id="SM00646">
    <property type="entry name" value="Ami_3"/>
    <property type="match status" value="1"/>
</dbReference>
<dbReference type="SUPFAM" id="SSF53187">
    <property type="entry name" value="Zn-dependent exopeptidases"/>
    <property type="match status" value="1"/>
</dbReference>
<protein>
    <submittedName>
        <fullName evidence="3">N-acetylmuramoyl-L-alanine amidase</fullName>
        <ecNumber evidence="3">3.5.1.28</ecNumber>
    </submittedName>
</protein>
<evidence type="ECO:0000313" key="3">
    <source>
        <dbReference type="EMBL" id="MBY0755008.1"/>
    </source>
</evidence>
<dbReference type="RefSeq" id="WP_221859934.1">
    <property type="nucleotide sequence ID" value="NZ_JAIKTU010000004.1"/>
</dbReference>
<dbReference type="PANTHER" id="PTHR30404">
    <property type="entry name" value="N-ACETYLMURAMOYL-L-ALANINE AMIDASE"/>
    <property type="match status" value="1"/>
</dbReference>
<comment type="caution">
    <text evidence="3">The sequence shown here is derived from an EMBL/GenBank/DDBJ whole genome shotgun (WGS) entry which is preliminary data.</text>
</comment>
<dbReference type="InterPro" id="IPR036365">
    <property type="entry name" value="PGBD-like_sf"/>
</dbReference>
<dbReference type="Gene3D" id="3.40.630.40">
    <property type="entry name" value="Zn-dependent exopeptidases"/>
    <property type="match status" value="1"/>
</dbReference>
<dbReference type="GO" id="GO:0008745">
    <property type="term" value="F:N-acetylmuramoyl-L-alanine amidase activity"/>
    <property type="evidence" value="ECO:0007669"/>
    <property type="project" value="UniProtKB-EC"/>
</dbReference>
<evidence type="ECO:0000259" key="2">
    <source>
        <dbReference type="SMART" id="SM00646"/>
    </source>
</evidence>
<evidence type="ECO:0000313" key="4">
    <source>
        <dbReference type="Proteomes" id="UP001299068"/>
    </source>
</evidence>
<reference evidence="3 4" key="1">
    <citation type="journal article" date="2021" name="Cell Host Microbe">
        <title>in vivo commensal control of Clostridioides difficile virulence.</title>
        <authorList>
            <person name="Girinathan B.P."/>
            <person name="Dibenedetto N."/>
            <person name="Worley J.N."/>
            <person name="Peltier J."/>
            <person name="Arrieta-Ortiz M.L."/>
            <person name="Rupa Christinal Immanuel S."/>
            <person name="Lavin R."/>
            <person name="Delaney M.L."/>
            <person name="Cummins C."/>
            <person name="Hoffmann M."/>
            <person name="Luo Y."/>
            <person name="Gonzalez-Escalona N."/>
            <person name="Allard M."/>
            <person name="Onderdonk A.B."/>
            <person name="Gerber G.K."/>
            <person name="Sonenshein A.L."/>
            <person name="Baliga N."/>
            <person name="Dupuy B."/>
            <person name="Bry L."/>
        </authorList>
    </citation>
    <scope>NUCLEOTIDE SEQUENCE [LARGE SCALE GENOMIC DNA]</scope>
    <source>
        <strain evidence="3 4">DSM 599</strain>
    </source>
</reference>
<feature type="domain" description="MurNAc-LAA" evidence="2">
    <location>
        <begin position="68"/>
        <end position="171"/>
    </location>
</feature>
<organism evidence="3 4">
    <name type="scientific">Clostridium sardiniense</name>
    <name type="common">Clostridium absonum</name>
    <dbReference type="NCBI Taxonomy" id="29369"/>
    <lineage>
        <taxon>Bacteria</taxon>
        <taxon>Bacillati</taxon>
        <taxon>Bacillota</taxon>
        <taxon>Clostridia</taxon>
        <taxon>Eubacteriales</taxon>
        <taxon>Clostridiaceae</taxon>
        <taxon>Clostridium</taxon>
    </lineage>
</organism>
<dbReference type="InterPro" id="IPR036366">
    <property type="entry name" value="PGBDSf"/>
</dbReference>
<gene>
    <name evidence="3" type="ORF">K5V21_06010</name>
</gene>
<dbReference type="InterPro" id="IPR002477">
    <property type="entry name" value="Peptidoglycan-bd-like"/>
</dbReference>
<sequence length="296" mass="32155">MSKLTMGVNDGHTISGPGSGAVGRIVEGKETRMVGGELRRLLANSGVNVVNCTIDKASSTSQSLELVVRQANRQDLDWFIAIHFNAGGGRGVEVYTYKGRQYADAVEVCKNISKLGFINRGVKEGTGLYVIRKTKAKSMLIECCFVDTDDANKYLQVGYKAIAKAIAEAVVDTVNSTEPTKPSNPSKKELWELSISGPIVKELQEEINDQGFGSIKVDSYFGENTLKCCPIIRYGARGNITKIAQKRLNALGYSTNGIDGKFFEGTKKAVIAFQKANGLDPDGVIGKNTWKALFRK</sequence>
<dbReference type="InterPro" id="IPR002508">
    <property type="entry name" value="MurNAc-LAA_cat"/>
</dbReference>
<evidence type="ECO:0000256" key="1">
    <source>
        <dbReference type="ARBA" id="ARBA00022801"/>
    </source>
</evidence>
<dbReference type="InterPro" id="IPR050695">
    <property type="entry name" value="N-acetylmuramoyl_amidase_3"/>
</dbReference>
<dbReference type="PANTHER" id="PTHR30404:SF0">
    <property type="entry name" value="N-ACETYLMURAMOYL-L-ALANINE AMIDASE AMIC"/>
    <property type="match status" value="1"/>
</dbReference>
<dbReference type="Proteomes" id="UP001299068">
    <property type="component" value="Unassembled WGS sequence"/>
</dbReference>
<dbReference type="Gene3D" id="1.10.101.10">
    <property type="entry name" value="PGBD-like superfamily/PGBD"/>
    <property type="match status" value="1"/>
</dbReference>
<dbReference type="CDD" id="cd02696">
    <property type="entry name" value="MurNAc-LAA"/>
    <property type="match status" value="1"/>
</dbReference>
<dbReference type="EMBL" id="JAIKTU010000004">
    <property type="protein sequence ID" value="MBY0755008.1"/>
    <property type="molecule type" value="Genomic_DNA"/>
</dbReference>
<keyword evidence="1 3" id="KW-0378">Hydrolase</keyword>
<proteinExistence type="predicted"/>
<name>A0ABS7KW13_CLOSR</name>
<dbReference type="EC" id="3.5.1.28" evidence="3"/>
<keyword evidence="4" id="KW-1185">Reference proteome</keyword>